<name>A0A8S5MAZ9_9CAUD</name>
<dbReference type="EMBL" id="BK014859">
    <property type="protein sequence ID" value="DAD79099.1"/>
    <property type="molecule type" value="Genomic_DNA"/>
</dbReference>
<accession>A0A8S5MAZ9</accession>
<dbReference type="InterPro" id="IPR001387">
    <property type="entry name" value="Cro/C1-type_HTH"/>
</dbReference>
<evidence type="ECO:0000259" key="1">
    <source>
        <dbReference type="PROSITE" id="PS50943"/>
    </source>
</evidence>
<dbReference type="Gene3D" id="1.10.260.40">
    <property type="entry name" value="lambda repressor-like DNA-binding domains"/>
    <property type="match status" value="1"/>
</dbReference>
<organism evidence="2">
    <name type="scientific">Siphoviridae sp. ctsDY37</name>
    <dbReference type="NCBI Taxonomy" id="2826483"/>
    <lineage>
        <taxon>Viruses</taxon>
        <taxon>Duplodnaviria</taxon>
        <taxon>Heunggongvirae</taxon>
        <taxon>Uroviricota</taxon>
        <taxon>Caudoviricetes</taxon>
    </lineage>
</organism>
<reference evidence="2" key="1">
    <citation type="journal article" date="2021" name="Proc. Natl. Acad. Sci. U.S.A.">
        <title>A Catalog of Tens of Thousands of Viruses from Human Metagenomes Reveals Hidden Associations with Chronic Diseases.</title>
        <authorList>
            <person name="Tisza M.J."/>
            <person name="Buck C.B."/>
        </authorList>
    </citation>
    <scope>NUCLEOTIDE SEQUENCE</scope>
    <source>
        <strain evidence="2">CtsDY37</strain>
    </source>
</reference>
<evidence type="ECO:0000313" key="2">
    <source>
        <dbReference type="EMBL" id="DAD79099.1"/>
    </source>
</evidence>
<dbReference type="SMART" id="SM00530">
    <property type="entry name" value="HTH_XRE"/>
    <property type="match status" value="1"/>
</dbReference>
<feature type="domain" description="HTH cro/C1-type" evidence="1">
    <location>
        <begin position="10"/>
        <end position="51"/>
    </location>
</feature>
<dbReference type="PROSITE" id="PS50943">
    <property type="entry name" value="HTH_CROC1"/>
    <property type="match status" value="1"/>
</dbReference>
<dbReference type="GO" id="GO:0003677">
    <property type="term" value="F:DNA binding"/>
    <property type="evidence" value="ECO:0007669"/>
    <property type="project" value="InterPro"/>
</dbReference>
<proteinExistence type="predicted"/>
<dbReference type="SUPFAM" id="SSF47413">
    <property type="entry name" value="lambda repressor-like DNA-binding domains"/>
    <property type="match status" value="1"/>
</dbReference>
<dbReference type="Pfam" id="PF01381">
    <property type="entry name" value="HTH_3"/>
    <property type="match status" value="1"/>
</dbReference>
<dbReference type="CDD" id="cd00093">
    <property type="entry name" value="HTH_XRE"/>
    <property type="match status" value="1"/>
</dbReference>
<protein>
    <submittedName>
        <fullName evidence="2">Bifunctional HTH-domain containing protein/aminotransferase</fullName>
    </submittedName>
</protein>
<dbReference type="InterPro" id="IPR010982">
    <property type="entry name" value="Lambda_DNA-bd_dom_sf"/>
</dbReference>
<sequence>MNELEMKPVELARAINKNKSSISQYLSGKNIPKDDVKENIAKALGCTVEDLEKEVEQDLNINTCNNVPIWKAAMLLHKSEEFIRVSLQMGTAPFGFAAKKKSKWSYHISPKKLKEYIGEYEERVE</sequence>